<evidence type="ECO:0000256" key="2">
    <source>
        <dbReference type="ARBA" id="ARBA00008873"/>
    </source>
</evidence>
<dbReference type="Pfam" id="PF16916">
    <property type="entry name" value="ZT_dimer"/>
    <property type="match status" value="1"/>
</dbReference>
<dbReference type="Pfam" id="PF01545">
    <property type="entry name" value="Cation_efflux"/>
    <property type="match status" value="1"/>
</dbReference>
<dbReference type="SUPFAM" id="SSF160240">
    <property type="entry name" value="Cation efflux protein cytoplasmic domain-like"/>
    <property type="match status" value="1"/>
</dbReference>
<dbReference type="InterPro" id="IPR027469">
    <property type="entry name" value="Cation_efflux_TMD_sf"/>
</dbReference>
<feature type="domain" description="Cation efflux protein transmembrane" evidence="11">
    <location>
        <begin position="55"/>
        <end position="320"/>
    </location>
</feature>
<keyword evidence="4 10" id="KW-0812">Transmembrane</keyword>
<feature type="transmembrane region" description="Helical" evidence="10">
    <location>
        <begin position="56"/>
        <end position="81"/>
    </location>
</feature>
<dbReference type="InterPro" id="IPR027470">
    <property type="entry name" value="Cation_efflux_CTD"/>
</dbReference>
<dbReference type="AlphaFoldDB" id="A0ABD3QKR6"/>
<dbReference type="InterPro" id="IPR002524">
    <property type="entry name" value="Cation_efflux"/>
</dbReference>
<feature type="transmembrane region" description="Helical" evidence="10">
    <location>
        <begin position="87"/>
        <end position="109"/>
    </location>
</feature>
<dbReference type="Proteomes" id="UP001516023">
    <property type="component" value="Unassembled WGS sequence"/>
</dbReference>
<evidence type="ECO:0000256" key="7">
    <source>
        <dbReference type="ARBA" id="ARBA00023065"/>
    </source>
</evidence>
<evidence type="ECO:0000256" key="10">
    <source>
        <dbReference type="SAM" id="Phobius"/>
    </source>
</evidence>
<evidence type="ECO:0000313" key="13">
    <source>
        <dbReference type="EMBL" id="KAL3801027.1"/>
    </source>
</evidence>
<feature type="transmembrane region" description="Helical" evidence="10">
    <location>
        <begin position="291"/>
        <end position="309"/>
    </location>
</feature>
<comment type="caution">
    <text evidence="13">The sequence shown here is derived from an EMBL/GenBank/DDBJ whole genome shotgun (WGS) entry which is preliminary data.</text>
</comment>
<evidence type="ECO:0000256" key="9">
    <source>
        <dbReference type="SAM" id="MobiDB-lite"/>
    </source>
</evidence>
<comment type="similarity">
    <text evidence="2">Belongs to the cation diffusion facilitator (CDF) transporter (TC 2.A.4) family. SLC30A subfamily.</text>
</comment>
<reference evidence="13 14" key="1">
    <citation type="journal article" date="2020" name="G3 (Bethesda)">
        <title>Improved Reference Genome for Cyclotella cryptica CCMP332, a Model for Cell Wall Morphogenesis, Salinity Adaptation, and Lipid Production in Diatoms (Bacillariophyta).</title>
        <authorList>
            <person name="Roberts W.R."/>
            <person name="Downey K.M."/>
            <person name="Ruck E.C."/>
            <person name="Traller J.C."/>
            <person name="Alverson A.J."/>
        </authorList>
    </citation>
    <scope>NUCLEOTIDE SEQUENCE [LARGE SCALE GENOMIC DNA]</scope>
    <source>
        <strain evidence="13 14">CCMP332</strain>
    </source>
</reference>
<feature type="transmembrane region" description="Helical" evidence="10">
    <location>
        <begin position="262"/>
        <end position="285"/>
    </location>
</feature>
<proteinExistence type="inferred from homology"/>
<keyword evidence="5" id="KW-0864">Zinc transport</keyword>
<keyword evidence="3" id="KW-0813">Transport</keyword>
<feature type="transmembrane region" description="Helical" evidence="10">
    <location>
        <begin position="163"/>
        <end position="182"/>
    </location>
</feature>
<accession>A0ABD3QKR6</accession>
<protein>
    <submittedName>
        <fullName evidence="13">Uncharacterized protein</fullName>
    </submittedName>
</protein>
<dbReference type="SUPFAM" id="SSF161111">
    <property type="entry name" value="Cation efflux protein transmembrane domain-like"/>
    <property type="match status" value="1"/>
</dbReference>
<keyword evidence="6 10" id="KW-1133">Transmembrane helix</keyword>
<feature type="region of interest" description="Disordered" evidence="9">
    <location>
        <begin position="190"/>
        <end position="224"/>
    </location>
</feature>
<dbReference type="PANTHER" id="PTHR11562">
    <property type="entry name" value="CATION EFFLUX PROTEIN/ ZINC TRANSPORTER"/>
    <property type="match status" value="1"/>
</dbReference>
<dbReference type="PANTHER" id="PTHR11562:SF17">
    <property type="entry name" value="RE54080P-RELATED"/>
    <property type="match status" value="1"/>
</dbReference>
<keyword evidence="5" id="KW-0862">Zinc</keyword>
<evidence type="ECO:0000256" key="3">
    <source>
        <dbReference type="ARBA" id="ARBA00022448"/>
    </source>
</evidence>
<evidence type="ECO:0000256" key="4">
    <source>
        <dbReference type="ARBA" id="ARBA00022692"/>
    </source>
</evidence>
<evidence type="ECO:0000256" key="6">
    <source>
        <dbReference type="ARBA" id="ARBA00022989"/>
    </source>
</evidence>
<sequence length="413" mass="44905">MTSGHSHEHNHHDDHDDDHDHSHDHHPNDHDLPTPPNSEVFTEKDRRHHVLKKLKTASLLCLTFLVVEVVGGILAGSLAVLSDAAHLAADLSAFIVAIVGSHIASLPASDAHTFGLKRTESLAALFSMVSLVVLSIGLAVEAVRRLWVIVTVPGEAQTVDGKLMATIAFIGVIVNVILAFVLGEDHVHMPGAENGHDHSHDHENEERPHAHDHGHDSAHSHDEESSLISAPHKSYASEVQHIDEVLSGKGTKPARNVNLHAAYLHVLADLAQSVIVLLAGLIIWWKPTWQIADPICTLIFSILVCYSTLGPIKSSLSVLLEEVPQGVQWDEIYDAISGVAGVSNVHDLHIWSISHGNFILSVHATAENVEQAYNDIKCICNNRNISHLTLQIQPSTIAEDCVTCTEGSDHTCR</sequence>
<feature type="compositionally biased region" description="Basic and acidic residues" evidence="9">
    <location>
        <begin position="1"/>
        <end position="32"/>
    </location>
</feature>
<dbReference type="GO" id="GO:0006829">
    <property type="term" value="P:zinc ion transport"/>
    <property type="evidence" value="ECO:0007669"/>
    <property type="project" value="UniProtKB-KW"/>
</dbReference>
<comment type="subcellular location">
    <subcellularLocation>
        <location evidence="1">Membrane</location>
        <topology evidence="1">Multi-pass membrane protein</topology>
    </subcellularLocation>
</comment>
<dbReference type="Gene3D" id="1.20.1510.10">
    <property type="entry name" value="Cation efflux protein transmembrane domain"/>
    <property type="match status" value="1"/>
</dbReference>
<dbReference type="InterPro" id="IPR036837">
    <property type="entry name" value="Cation_efflux_CTD_sf"/>
</dbReference>
<keyword evidence="14" id="KW-1185">Reference proteome</keyword>
<gene>
    <name evidence="13" type="ORF">HJC23_002320</name>
</gene>
<evidence type="ECO:0000313" key="14">
    <source>
        <dbReference type="Proteomes" id="UP001516023"/>
    </source>
</evidence>
<dbReference type="GO" id="GO:0016020">
    <property type="term" value="C:membrane"/>
    <property type="evidence" value="ECO:0007669"/>
    <property type="project" value="UniProtKB-SubCell"/>
</dbReference>
<evidence type="ECO:0000256" key="8">
    <source>
        <dbReference type="ARBA" id="ARBA00023136"/>
    </source>
</evidence>
<evidence type="ECO:0000259" key="12">
    <source>
        <dbReference type="Pfam" id="PF16916"/>
    </source>
</evidence>
<feature type="domain" description="Cation efflux protein cytoplasmic" evidence="12">
    <location>
        <begin position="327"/>
        <end position="372"/>
    </location>
</feature>
<feature type="transmembrane region" description="Helical" evidence="10">
    <location>
        <begin position="121"/>
        <end position="143"/>
    </location>
</feature>
<evidence type="ECO:0000256" key="5">
    <source>
        <dbReference type="ARBA" id="ARBA00022906"/>
    </source>
</evidence>
<keyword evidence="8 10" id="KW-0472">Membrane</keyword>
<dbReference type="EMBL" id="JABMIG020000029">
    <property type="protein sequence ID" value="KAL3801027.1"/>
    <property type="molecule type" value="Genomic_DNA"/>
</dbReference>
<evidence type="ECO:0000256" key="1">
    <source>
        <dbReference type="ARBA" id="ARBA00004141"/>
    </source>
</evidence>
<feature type="region of interest" description="Disordered" evidence="9">
    <location>
        <begin position="1"/>
        <end position="40"/>
    </location>
</feature>
<dbReference type="InterPro" id="IPR058533">
    <property type="entry name" value="Cation_efflux_TM"/>
</dbReference>
<name>A0ABD3QKR6_9STRA</name>
<dbReference type="NCBIfam" id="TIGR01297">
    <property type="entry name" value="CDF"/>
    <property type="match status" value="1"/>
</dbReference>
<organism evidence="13 14">
    <name type="scientific">Cyclotella cryptica</name>
    <dbReference type="NCBI Taxonomy" id="29204"/>
    <lineage>
        <taxon>Eukaryota</taxon>
        <taxon>Sar</taxon>
        <taxon>Stramenopiles</taxon>
        <taxon>Ochrophyta</taxon>
        <taxon>Bacillariophyta</taxon>
        <taxon>Coscinodiscophyceae</taxon>
        <taxon>Thalassiosirophycidae</taxon>
        <taxon>Stephanodiscales</taxon>
        <taxon>Stephanodiscaceae</taxon>
        <taxon>Cyclotella</taxon>
    </lineage>
</organism>
<keyword evidence="7" id="KW-0406">Ion transport</keyword>
<evidence type="ECO:0000259" key="11">
    <source>
        <dbReference type="Pfam" id="PF01545"/>
    </source>
</evidence>
<dbReference type="InterPro" id="IPR050681">
    <property type="entry name" value="CDF/SLC30A"/>
</dbReference>